<evidence type="ECO:0000256" key="2">
    <source>
        <dbReference type="ARBA" id="ARBA00005810"/>
    </source>
</evidence>
<name>J3VRT6_9ENTR</name>
<dbReference type="STRING" id="1199245.A359_02900"/>
<keyword evidence="8" id="KW-0067">ATP-binding</keyword>
<evidence type="ECO:0000256" key="7">
    <source>
        <dbReference type="ARBA" id="ARBA00022777"/>
    </source>
</evidence>
<comment type="pathway">
    <text evidence="1">Cofactor biosynthesis; tetrahydrofolate biosynthesis; 2-amino-4-hydroxy-6-hydroxymethyl-7,8-dihydropteridine diphosphate from 7,8-dihydroneopterin triphosphate: step 4/4.</text>
</comment>
<dbReference type="EMBL" id="CP003546">
    <property type="protein sequence ID" value="AFP84686.1"/>
    <property type="molecule type" value="Genomic_DNA"/>
</dbReference>
<keyword evidence="6" id="KW-0547">Nucleotide-binding</keyword>
<dbReference type="CDD" id="cd00483">
    <property type="entry name" value="HPPK"/>
    <property type="match status" value="1"/>
</dbReference>
<dbReference type="PROSITE" id="PS00794">
    <property type="entry name" value="HPPK"/>
    <property type="match status" value="1"/>
</dbReference>
<evidence type="ECO:0000256" key="1">
    <source>
        <dbReference type="ARBA" id="ARBA00005051"/>
    </source>
</evidence>
<evidence type="ECO:0000256" key="9">
    <source>
        <dbReference type="ARBA" id="ARBA00022909"/>
    </source>
</evidence>
<evidence type="ECO:0000313" key="15">
    <source>
        <dbReference type="Proteomes" id="UP000003936"/>
    </source>
</evidence>
<dbReference type="SUPFAM" id="SSF55083">
    <property type="entry name" value="6-hydroxymethyl-7,8-dihydropterin pyrophosphokinase, HPPK"/>
    <property type="match status" value="1"/>
</dbReference>
<dbReference type="PANTHER" id="PTHR43071:SF1">
    <property type="entry name" value="2-AMINO-4-HYDROXY-6-HYDROXYMETHYLDIHYDROPTERIDINE PYROPHOSPHOKINASE"/>
    <property type="match status" value="1"/>
</dbReference>
<keyword evidence="15" id="KW-1185">Reference proteome</keyword>
<evidence type="ECO:0000256" key="3">
    <source>
        <dbReference type="ARBA" id="ARBA00013253"/>
    </source>
</evidence>
<keyword evidence="9" id="KW-0289">Folate biosynthesis</keyword>
<sequence>MRTAAGKNMLTTFADDQLVLTRSRCRAAQSGQCLIERVWLGIGSNLSRPVQQVSAALEALDSLPKTRLVDVSSYYRSRPLGPKDQPDFLNAVVALDTTLTPDTLLSYTQAIELCQGRARKTSRFGPRTLDLDILLFGDRIIGTPRLTVPHYDMHNREFMLYPLFESEPELLLPGGVALTERLRQVPRNGLRYWEK</sequence>
<dbReference type="Gene3D" id="3.30.70.560">
    <property type="entry name" value="7,8-Dihydro-6-hydroxymethylpterin-pyrophosphokinase HPPK"/>
    <property type="match status" value="1"/>
</dbReference>
<dbReference type="KEGG" id="sect:A359_02900"/>
<dbReference type="EC" id="2.7.6.3" evidence="3"/>
<gene>
    <name evidence="14" type="ORF">A359_02900</name>
</gene>
<evidence type="ECO:0000256" key="11">
    <source>
        <dbReference type="ARBA" id="ARBA00029766"/>
    </source>
</evidence>
<comment type="function">
    <text evidence="10">Catalyzes the transfer of pyrophosphate from adenosine triphosphate (ATP) to 6-hydroxymethyl-7,8-dihydropterin, an enzymatic step in folate biosynthesis pathway.</text>
</comment>
<dbReference type="GO" id="GO:0016301">
    <property type="term" value="F:kinase activity"/>
    <property type="evidence" value="ECO:0007669"/>
    <property type="project" value="UniProtKB-KW"/>
</dbReference>
<accession>J3VRT6</accession>
<dbReference type="GO" id="GO:0003848">
    <property type="term" value="F:2-amino-4-hydroxy-6-hydroxymethyldihydropteridine diphosphokinase activity"/>
    <property type="evidence" value="ECO:0007669"/>
    <property type="project" value="UniProtKB-EC"/>
</dbReference>
<dbReference type="PANTHER" id="PTHR43071">
    <property type="entry name" value="2-AMINO-4-HYDROXY-6-HYDROXYMETHYLDIHYDROPTERIDINE PYROPHOSPHOKINASE"/>
    <property type="match status" value="1"/>
</dbReference>
<evidence type="ECO:0000256" key="12">
    <source>
        <dbReference type="ARBA" id="ARBA00033413"/>
    </source>
</evidence>
<organism evidence="14 15">
    <name type="scientific">secondary endosymbiont of Ctenarytaina eucalypti</name>
    <dbReference type="NCBI Taxonomy" id="1199245"/>
    <lineage>
        <taxon>Bacteria</taxon>
        <taxon>Pseudomonadati</taxon>
        <taxon>Pseudomonadota</taxon>
        <taxon>Gammaproteobacteria</taxon>
        <taxon>Enterobacterales</taxon>
        <taxon>Enterobacteriaceae</taxon>
        <taxon>aphid secondary symbionts</taxon>
    </lineage>
</organism>
<dbReference type="NCBIfam" id="TIGR01498">
    <property type="entry name" value="folK"/>
    <property type="match status" value="1"/>
</dbReference>
<dbReference type="Pfam" id="PF01288">
    <property type="entry name" value="HPPK"/>
    <property type="match status" value="1"/>
</dbReference>
<feature type="domain" description="7,8-dihydro-6-hydroxymethylpterin-pyrophosphokinase" evidence="13">
    <location>
        <begin position="123"/>
        <end position="134"/>
    </location>
</feature>
<evidence type="ECO:0000256" key="8">
    <source>
        <dbReference type="ARBA" id="ARBA00022840"/>
    </source>
</evidence>
<proteinExistence type="inferred from homology"/>
<dbReference type="UniPathway" id="UPA00077">
    <property type="reaction ID" value="UER00155"/>
</dbReference>
<evidence type="ECO:0000256" key="10">
    <source>
        <dbReference type="ARBA" id="ARBA00029409"/>
    </source>
</evidence>
<dbReference type="AlphaFoldDB" id="J3VRT6"/>
<dbReference type="Proteomes" id="UP000003936">
    <property type="component" value="Chromosome"/>
</dbReference>
<keyword evidence="7 14" id="KW-0418">Kinase</keyword>
<evidence type="ECO:0000256" key="6">
    <source>
        <dbReference type="ARBA" id="ARBA00022741"/>
    </source>
</evidence>
<dbReference type="InterPro" id="IPR000550">
    <property type="entry name" value="Hppk"/>
</dbReference>
<keyword evidence="5" id="KW-0808">Transferase</keyword>
<dbReference type="GO" id="GO:0046656">
    <property type="term" value="P:folic acid biosynthetic process"/>
    <property type="evidence" value="ECO:0007669"/>
    <property type="project" value="UniProtKB-KW"/>
</dbReference>
<protein>
    <recommendedName>
        <fullName evidence="4">2-amino-4-hydroxy-6-hydroxymethyldihydropteridine pyrophosphokinase</fullName>
        <ecNumber evidence="3">2.7.6.3</ecNumber>
    </recommendedName>
    <alternativeName>
        <fullName evidence="11">6-hydroxymethyl-7,8-dihydropterin pyrophosphokinase</fullName>
    </alternativeName>
    <alternativeName>
        <fullName evidence="12">7,8-dihydro-6-hydroxymethylpterin-pyrophosphokinase</fullName>
    </alternativeName>
</protein>
<reference evidence="14 15" key="1">
    <citation type="journal article" date="2012" name="Mol. Biol. Evol.">
        <title>Genome reduction and co-evolution between the primary and secondary bacterial symbionts of psyllids.</title>
        <authorList>
            <person name="Sloan D.B."/>
            <person name="Moran N.A."/>
        </authorList>
    </citation>
    <scope>NUCLEOTIDE SEQUENCE [LARGE SCALE GENOMIC DNA]</scope>
    <source>
        <strain evidence="14">Ceuc_S</strain>
    </source>
</reference>
<evidence type="ECO:0000313" key="14">
    <source>
        <dbReference type="EMBL" id="AFP84686.1"/>
    </source>
</evidence>
<dbReference type="GO" id="GO:0046654">
    <property type="term" value="P:tetrahydrofolate biosynthetic process"/>
    <property type="evidence" value="ECO:0007669"/>
    <property type="project" value="UniProtKB-UniPathway"/>
</dbReference>
<comment type="similarity">
    <text evidence="2">Belongs to the HPPK family.</text>
</comment>
<dbReference type="InterPro" id="IPR035907">
    <property type="entry name" value="Hppk_sf"/>
</dbReference>
<dbReference type="PATRIC" id="fig|1199245.3.peg.351"/>
<dbReference type="GO" id="GO:0005524">
    <property type="term" value="F:ATP binding"/>
    <property type="evidence" value="ECO:0007669"/>
    <property type="project" value="UniProtKB-KW"/>
</dbReference>
<dbReference type="HOGENOM" id="CLU_097916_0_1_6"/>
<evidence type="ECO:0000256" key="4">
    <source>
        <dbReference type="ARBA" id="ARBA00016218"/>
    </source>
</evidence>
<evidence type="ECO:0000259" key="13">
    <source>
        <dbReference type="PROSITE" id="PS00794"/>
    </source>
</evidence>
<evidence type="ECO:0000256" key="5">
    <source>
        <dbReference type="ARBA" id="ARBA00022679"/>
    </source>
</evidence>